<keyword evidence="8 10" id="KW-0675">Receptor</keyword>
<keyword evidence="4 10" id="KW-0812">Transmembrane</keyword>
<evidence type="ECO:0000256" key="7">
    <source>
        <dbReference type="ARBA" id="ARBA00023136"/>
    </source>
</evidence>
<name>A0ABR3H250_LOXSC</name>
<proteinExistence type="inferred from homology"/>
<gene>
    <name evidence="11" type="ORF">ABMA27_011324</name>
</gene>
<comment type="caution">
    <text evidence="11">The sequence shown here is derived from an EMBL/GenBank/DDBJ whole genome shotgun (WGS) entry which is preliminary data.</text>
</comment>
<reference evidence="11 12" key="1">
    <citation type="submission" date="2024-06" db="EMBL/GenBank/DDBJ databases">
        <title>A chromosome-level genome assembly of beet webworm, Loxostege sticticalis.</title>
        <authorList>
            <person name="Zhang Y."/>
        </authorList>
    </citation>
    <scope>NUCLEOTIDE SEQUENCE [LARGE SCALE GENOMIC DNA]</scope>
    <source>
        <strain evidence="11">AQ026</strain>
        <tissue evidence="11">Whole body</tissue>
    </source>
</reference>
<feature type="transmembrane region" description="Helical" evidence="10">
    <location>
        <begin position="189"/>
        <end position="205"/>
    </location>
</feature>
<comment type="similarity">
    <text evidence="10">Belongs to the insect chemoreceptor superfamily. Heteromeric odorant receptor channel (TC 1.A.69) family.</text>
</comment>
<dbReference type="EMBL" id="JBEUOH010000029">
    <property type="protein sequence ID" value="KAL0858888.1"/>
    <property type="molecule type" value="Genomic_DNA"/>
</dbReference>
<evidence type="ECO:0000256" key="6">
    <source>
        <dbReference type="ARBA" id="ARBA00022989"/>
    </source>
</evidence>
<dbReference type="PANTHER" id="PTHR21137:SF35">
    <property type="entry name" value="ODORANT RECEPTOR 19A-RELATED"/>
    <property type="match status" value="1"/>
</dbReference>
<feature type="transmembrane region" description="Helical" evidence="10">
    <location>
        <begin position="133"/>
        <end position="155"/>
    </location>
</feature>
<dbReference type="Pfam" id="PF02949">
    <property type="entry name" value="7tm_6"/>
    <property type="match status" value="1"/>
</dbReference>
<keyword evidence="12" id="KW-1185">Reference proteome</keyword>
<dbReference type="Proteomes" id="UP001549920">
    <property type="component" value="Unassembled WGS sequence"/>
</dbReference>
<dbReference type="PANTHER" id="PTHR21137">
    <property type="entry name" value="ODORANT RECEPTOR"/>
    <property type="match status" value="1"/>
</dbReference>
<sequence>MENQFKPFHETYKAVMYSMVYAMVYPNPATDKWRLLAIPLLLLTMLPMSVIALLDSLRCWNEANYLEVLRHIAMFGPFLCGILKMCFMYHRRVEAKAIIDTINEDYASYNYFPEKYQTFIRAYIENTKIYHRVWYFCVLLILSAFVMTTTLYNTYEYMFRSEPKRHMIYDIRLPNKAAGVELETPYFEILYMYMLYVALIFYLNFTGYDCFMITAVNHACLRIELFCKHLDDAMEFKGEELRRRMRTAISEQCETFKLIDACQSTFNGNLGMVYLAVTTELCINLFLMTEGYEFDYKFTAFSIGTILHVFVPCRIAEKMKNVCEESSTMIYCCGWEEMYDLSVRRYIPFMLARAQYPATLKAFGILTYDMMLFASTVKTAYSLYTILKRQQT</sequence>
<accession>A0ABR3H250</accession>
<evidence type="ECO:0000256" key="3">
    <source>
        <dbReference type="ARBA" id="ARBA00022606"/>
    </source>
</evidence>
<keyword evidence="3 10" id="KW-0716">Sensory transduction</keyword>
<evidence type="ECO:0000256" key="2">
    <source>
        <dbReference type="ARBA" id="ARBA00022475"/>
    </source>
</evidence>
<comment type="subcellular location">
    <subcellularLocation>
        <location evidence="1 10">Cell membrane</location>
        <topology evidence="1 10">Multi-pass membrane protein</topology>
    </subcellularLocation>
</comment>
<protein>
    <recommendedName>
        <fullName evidence="10">Odorant receptor</fullName>
    </recommendedName>
</protein>
<evidence type="ECO:0000256" key="1">
    <source>
        <dbReference type="ARBA" id="ARBA00004651"/>
    </source>
</evidence>
<evidence type="ECO:0000256" key="5">
    <source>
        <dbReference type="ARBA" id="ARBA00022725"/>
    </source>
</evidence>
<keyword evidence="9 10" id="KW-0807">Transducer</keyword>
<evidence type="ECO:0000256" key="10">
    <source>
        <dbReference type="RuleBase" id="RU351113"/>
    </source>
</evidence>
<keyword evidence="6 10" id="KW-1133">Transmembrane helix</keyword>
<evidence type="ECO:0000256" key="4">
    <source>
        <dbReference type="ARBA" id="ARBA00022692"/>
    </source>
</evidence>
<keyword evidence="2" id="KW-1003">Cell membrane</keyword>
<evidence type="ECO:0000256" key="8">
    <source>
        <dbReference type="ARBA" id="ARBA00023170"/>
    </source>
</evidence>
<evidence type="ECO:0000313" key="11">
    <source>
        <dbReference type="EMBL" id="KAL0858888.1"/>
    </source>
</evidence>
<keyword evidence="5 10" id="KW-0552">Olfaction</keyword>
<evidence type="ECO:0000256" key="9">
    <source>
        <dbReference type="ARBA" id="ARBA00023224"/>
    </source>
</evidence>
<keyword evidence="7 10" id="KW-0472">Membrane</keyword>
<dbReference type="InterPro" id="IPR004117">
    <property type="entry name" value="7tm6_olfct_rcpt"/>
</dbReference>
<evidence type="ECO:0000313" key="12">
    <source>
        <dbReference type="Proteomes" id="UP001549920"/>
    </source>
</evidence>
<feature type="transmembrane region" description="Helical" evidence="10">
    <location>
        <begin position="68"/>
        <end position="87"/>
    </location>
</feature>
<comment type="caution">
    <text evidence="10">Lacks conserved residue(s) required for the propagation of feature annotation.</text>
</comment>
<organism evidence="11 12">
    <name type="scientific">Loxostege sticticalis</name>
    <name type="common">Beet webworm moth</name>
    <dbReference type="NCBI Taxonomy" id="481309"/>
    <lineage>
        <taxon>Eukaryota</taxon>
        <taxon>Metazoa</taxon>
        <taxon>Ecdysozoa</taxon>
        <taxon>Arthropoda</taxon>
        <taxon>Hexapoda</taxon>
        <taxon>Insecta</taxon>
        <taxon>Pterygota</taxon>
        <taxon>Neoptera</taxon>
        <taxon>Endopterygota</taxon>
        <taxon>Lepidoptera</taxon>
        <taxon>Glossata</taxon>
        <taxon>Ditrysia</taxon>
        <taxon>Pyraloidea</taxon>
        <taxon>Crambidae</taxon>
        <taxon>Pyraustinae</taxon>
        <taxon>Loxostege</taxon>
    </lineage>
</organism>